<keyword evidence="6" id="KW-1185">Reference proteome</keyword>
<evidence type="ECO:0000256" key="1">
    <source>
        <dbReference type="ARBA" id="ARBA00022603"/>
    </source>
</evidence>
<dbReference type="InterPro" id="IPR013216">
    <property type="entry name" value="Methyltransf_11"/>
</dbReference>
<accession>A0A4R2KJK9</accession>
<dbReference type="PANTHER" id="PTHR13090">
    <property type="entry name" value="ARGININE-HYDROXYLASE NDUFAF5, MITOCHONDRIAL"/>
    <property type="match status" value="1"/>
</dbReference>
<dbReference type="InterPro" id="IPR029063">
    <property type="entry name" value="SAM-dependent_MTases_sf"/>
</dbReference>
<dbReference type="GO" id="GO:0008757">
    <property type="term" value="F:S-adenosylmethionine-dependent methyltransferase activity"/>
    <property type="evidence" value="ECO:0007669"/>
    <property type="project" value="InterPro"/>
</dbReference>
<evidence type="ECO:0000313" key="6">
    <source>
        <dbReference type="Proteomes" id="UP000295142"/>
    </source>
</evidence>
<dbReference type="SUPFAM" id="SSF53335">
    <property type="entry name" value="S-adenosyl-L-methionine-dependent methyltransferases"/>
    <property type="match status" value="1"/>
</dbReference>
<gene>
    <name evidence="5" type="ORF">EV655_102229</name>
</gene>
<keyword evidence="2 5" id="KW-0808">Transferase</keyword>
<evidence type="ECO:0000259" key="4">
    <source>
        <dbReference type="Pfam" id="PF08241"/>
    </source>
</evidence>
<dbReference type="AlphaFoldDB" id="A0A4R2KJK9"/>
<dbReference type="OrthoDB" id="9793723at2"/>
<dbReference type="Proteomes" id="UP000295142">
    <property type="component" value="Unassembled WGS sequence"/>
</dbReference>
<evidence type="ECO:0000313" key="5">
    <source>
        <dbReference type="EMBL" id="TCO73464.1"/>
    </source>
</evidence>
<dbReference type="PANTHER" id="PTHR13090:SF1">
    <property type="entry name" value="ARGININE-HYDROXYLASE NDUFAF5, MITOCHONDRIAL"/>
    <property type="match status" value="1"/>
</dbReference>
<dbReference type="InterPro" id="IPR050602">
    <property type="entry name" value="Malonyl-ACP_OMT"/>
</dbReference>
<keyword evidence="1 5" id="KW-0489">Methyltransferase</keyword>
<proteinExistence type="predicted"/>
<feature type="domain" description="Methyltransferase type 11" evidence="4">
    <location>
        <begin position="68"/>
        <end position="116"/>
    </location>
</feature>
<organism evidence="5 6">
    <name type="scientific">Rhodovulum euryhalinum</name>
    <dbReference type="NCBI Taxonomy" id="35805"/>
    <lineage>
        <taxon>Bacteria</taxon>
        <taxon>Pseudomonadati</taxon>
        <taxon>Pseudomonadota</taxon>
        <taxon>Alphaproteobacteria</taxon>
        <taxon>Rhodobacterales</taxon>
        <taxon>Paracoccaceae</taxon>
        <taxon>Rhodovulum</taxon>
    </lineage>
</organism>
<feature type="region of interest" description="Disordered" evidence="3">
    <location>
        <begin position="247"/>
        <end position="280"/>
    </location>
</feature>
<dbReference type="Gene3D" id="3.40.50.150">
    <property type="entry name" value="Vaccinia Virus protein VP39"/>
    <property type="match status" value="1"/>
</dbReference>
<evidence type="ECO:0000256" key="3">
    <source>
        <dbReference type="SAM" id="MobiDB-lite"/>
    </source>
</evidence>
<dbReference type="GO" id="GO:0032259">
    <property type="term" value="P:methylation"/>
    <property type="evidence" value="ECO:0007669"/>
    <property type="project" value="UniProtKB-KW"/>
</dbReference>
<protein>
    <submittedName>
        <fullName evidence="5">Methyltransferase family protein</fullName>
    </submittedName>
</protein>
<evidence type="ECO:0000256" key="2">
    <source>
        <dbReference type="ARBA" id="ARBA00022679"/>
    </source>
</evidence>
<dbReference type="RefSeq" id="WP_132541823.1">
    <property type="nucleotide sequence ID" value="NZ_SLWW01000002.1"/>
</dbReference>
<comment type="caution">
    <text evidence="5">The sequence shown here is derived from an EMBL/GenBank/DDBJ whole genome shotgun (WGS) entry which is preliminary data.</text>
</comment>
<dbReference type="EMBL" id="SLWW01000002">
    <property type="protein sequence ID" value="TCO73464.1"/>
    <property type="molecule type" value="Genomic_DNA"/>
</dbReference>
<sequence>MQSPPDLTDRAALIRQRARARRAPEPFLQGLALAELQERLTEVNRTFTAPAVVTGFPELWQEGLPGAVIVDDTETLALDPGAHDLVIHALCLHWANDPVGQLVQCRRALKPDGLFLAVLFGGRSLHELRTALAEAEIALTAGLSPRVLPMGEIRDLGALLQRAGFALPVADSTTHTVSYETPFHLLRDLRAMGETNALAARHRRTPPRALFAEAARRYENAHAGPDGRIPATVEMIYLAGWAPADTQPRPLRPGSARSRLAEALGTSERGFAGRDGPAAD</sequence>
<dbReference type="Pfam" id="PF08241">
    <property type="entry name" value="Methyltransf_11"/>
    <property type="match status" value="1"/>
</dbReference>
<reference evidence="5 6" key="1">
    <citation type="submission" date="2019-03" db="EMBL/GenBank/DDBJ databases">
        <title>Genomic Encyclopedia of Type Strains, Phase IV (KMG-IV): sequencing the most valuable type-strain genomes for metagenomic binning, comparative biology and taxonomic classification.</title>
        <authorList>
            <person name="Goeker M."/>
        </authorList>
    </citation>
    <scope>NUCLEOTIDE SEQUENCE [LARGE SCALE GENOMIC DNA]</scope>
    <source>
        <strain evidence="5 6">DSM 4868</strain>
    </source>
</reference>
<name>A0A4R2KJK9_9RHOB</name>